<reference evidence="2" key="1">
    <citation type="submission" date="2019-12" db="EMBL/GenBank/DDBJ databases">
        <title>Genome sequencing and annotation of Brassica cretica.</title>
        <authorList>
            <person name="Studholme D.J."/>
            <person name="Sarris P.F."/>
        </authorList>
    </citation>
    <scope>NUCLEOTIDE SEQUENCE</scope>
    <source>
        <strain evidence="2">PFS-001/15</strain>
        <tissue evidence="2">Leaf</tissue>
    </source>
</reference>
<evidence type="ECO:0000256" key="1">
    <source>
        <dbReference type="SAM" id="MobiDB-lite"/>
    </source>
</evidence>
<protein>
    <submittedName>
        <fullName evidence="2">Uncharacterized protein</fullName>
    </submittedName>
</protein>
<name>A0A8S9L4A0_BRACR</name>
<dbReference type="AlphaFoldDB" id="A0A8S9L4A0"/>
<accession>A0A8S9L4A0</accession>
<comment type="caution">
    <text evidence="2">The sequence shown here is derived from an EMBL/GenBank/DDBJ whole genome shotgun (WGS) entry which is preliminary data.</text>
</comment>
<feature type="region of interest" description="Disordered" evidence="1">
    <location>
        <begin position="32"/>
        <end position="53"/>
    </location>
</feature>
<sequence length="53" mass="5807">MIAYFFRPPSVPMSYQPSSASNLLAVPTIQGHASSQMLPSRPDMPTANCWRPA</sequence>
<proteinExistence type="predicted"/>
<evidence type="ECO:0000313" key="2">
    <source>
        <dbReference type="EMBL" id="KAF2600982.1"/>
    </source>
</evidence>
<dbReference type="EMBL" id="QGKW02000717">
    <property type="protein sequence ID" value="KAF2600982.1"/>
    <property type="molecule type" value="Genomic_DNA"/>
</dbReference>
<organism evidence="2 3">
    <name type="scientific">Brassica cretica</name>
    <name type="common">Mustard</name>
    <dbReference type="NCBI Taxonomy" id="69181"/>
    <lineage>
        <taxon>Eukaryota</taxon>
        <taxon>Viridiplantae</taxon>
        <taxon>Streptophyta</taxon>
        <taxon>Embryophyta</taxon>
        <taxon>Tracheophyta</taxon>
        <taxon>Spermatophyta</taxon>
        <taxon>Magnoliopsida</taxon>
        <taxon>eudicotyledons</taxon>
        <taxon>Gunneridae</taxon>
        <taxon>Pentapetalae</taxon>
        <taxon>rosids</taxon>
        <taxon>malvids</taxon>
        <taxon>Brassicales</taxon>
        <taxon>Brassicaceae</taxon>
        <taxon>Brassiceae</taxon>
        <taxon>Brassica</taxon>
    </lineage>
</organism>
<evidence type="ECO:0000313" key="3">
    <source>
        <dbReference type="Proteomes" id="UP000712281"/>
    </source>
</evidence>
<dbReference type="Proteomes" id="UP000712281">
    <property type="component" value="Unassembled WGS sequence"/>
</dbReference>
<gene>
    <name evidence="2" type="ORF">F2Q68_00012415</name>
</gene>